<feature type="compositionally biased region" description="Acidic residues" evidence="1">
    <location>
        <begin position="190"/>
        <end position="213"/>
    </location>
</feature>
<feature type="compositionally biased region" description="Basic and acidic residues" evidence="1">
    <location>
        <begin position="405"/>
        <end position="426"/>
    </location>
</feature>
<keyword evidence="3" id="KW-1185">Reference proteome</keyword>
<dbReference type="Proteomes" id="UP000283509">
    <property type="component" value="Unassembled WGS sequence"/>
</dbReference>
<name>A0A3R7NR12_PENVA</name>
<feature type="compositionally biased region" description="Basic and acidic residues" evidence="1">
    <location>
        <begin position="108"/>
        <end position="128"/>
    </location>
</feature>
<feature type="compositionally biased region" description="Basic residues" evidence="1">
    <location>
        <begin position="37"/>
        <end position="47"/>
    </location>
</feature>
<organism evidence="2 3">
    <name type="scientific">Penaeus vannamei</name>
    <name type="common">Whiteleg shrimp</name>
    <name type="synonym">Litopenaeus vannamei</name>
    <dbReference type="NCBI Taxonomy" id="6689"/>
    <lineage>
        <taxon>Eukaryota</taxon>
        <taxon>Metazoa</taxon>
        <taxon>Ecdysozoa</taxon>
        <taxon>Arthropoda</taxon>
        <taxon>Crustacea</taxon>
        <taxon>Multicrustacea</taxon>
        <taxon>Malacostraca</taxon>
        <taxon>Eumalacostraca</taxon>
        <taxon>Eucarida</taxon>
        <taxon>Decapoda</taxon>
        <taxon>Dendrobranchiata</taxon>
        <taxon>Penaeoidea</taxon>
        <taxon>Penaeidae</taxon>
        <taxon>Penaeus</taxon>
    </lineage>
</organism>
<dbReference type="OrthoDB" id="6382798at2759"/>
<dbReference type="EMBL" id="QCYY01003254">
    <property type="protein sequence ID" value="ROT64426.1"/>
    <property type="molecule type" value="Genomic_DNA"/>
</dbReference>
<accession>A0A3R7NR12</accession>
<dbReference type="AlphaFoldDB" id="A0A3R7NR12"/>
<feature type="compositionally biased region" description="Acidic residues" evidence="1">
    <location>
        <begin position="326"/>
        <end position="352"/>
    </location>
</feature>
<protein>
    <submittedName>
        <fullName evidence="2">Uncharacterized protein</fullName>
    </submittedName>
</protein>
<evidence type="ECO:0000256" key="1">
    <source>
        <dbReference type="SAM" id="MobiDB-lite"/>
    </source>
</evidence>
<feature type="compositionally biased region" description="Low complexity" evidence="1">
    <location>
        <begin position="630"/>
        <end position="644"/>
    </location>
</feature>
<feature type="region of interest" description="Disordered" evidence="1">
    <location>
        <begin position="689"/>
        <end position="708"/>
    </location>
</feature>
<feature type="compositionally biased region" description="Basic and acidic residues" evidence="1">
    <location>
        <begin position="572"/>
        <end position="607"/>
    </location>
</feature>
<sequence>MADVYISEPAGSLSPIVSRNVPEGRGSSSIMSSSNRQGRRNRVRKVKGTGEESGGVRGPGTRANRGGAELRKGRSLSSSVDEKPQFKDYLAQQRQRRLQRLKGKGGKPKAERGEKKDDVVESEEKLSRGDSAGSSGSKDEGIHSTGEKDEDAENEENDGSQETEGANEVDDDEGRGSINDDNELPALPVEEGEEPAADNADGAEEEPGDDEEEKTFSQEFIEEDDGGYTGDNQDVLSSLSNSYGGVETMRFGDGFQEKSLGGLDDANGYHGDMDEPSSLAASFRDSLSHSRDEGLGTTVELSLLRDSLADALAGADEGKEGAEMEPNADEGEEEAPAAEGEEAAVDEDEQAADGEKEGTEEGDATEVAEVAVAEGEEEVEPETAEGEAESAEAEAESAEAEGEEEKAGEPSDEAKAPEGEGEKNDKEDEEIEEVPAIAKMPGRFQVRKVPKGGQPSAKRLPSKPPLDLSRVAANRKPISWRPTPVQTSARPENAKPRNKVPVRRFRPKRVVEEKSKDEAALQEEPPAIVETAAEPGQQEETTSQASQEEWQGSQVSLATLDLPPVNLSIDGDSDRGAFDTHRSIGMESMPETRQKDGFHSLDHDSGRPRTAGTKNKSSRTSTRRKRIGSRKTSSLKKSSESINSAPEITGGKVASTSEVWVPEENKLYVYTYSSQPRLLHVRKMAAGRVATTSQYDQDPNSSFRLKIR</sequence>
<feature type="compositionally biased region" description="Acidic residues" evidence="1">
    <location>
        <begin position="148"/>
        <end position="173"/>
    </location>
</feature>
<feature type="compositionally biased region" description="Basic residues" evidence="1">
    <location>
        <begin position="94"/>
        <end position="107"/>
    </location>
</feature>
<feature type="compositionally biased region" description="Low complexity" evidence="1">
    <location>
        <begin position="538"/>
        <end position="549"/>
    </location>
</feature>
<gene>
    <name evidence="2" type="ORF">C7M84_017638</name>
</gene>
<dbReference type="STRING" id="6689.A0A3R7NR12"/>
<feature type="compositionally biased region" description="Acidic residues" evidence="1">
    <location>
        <begin position="374"/>
        <end position="404"/>
    </location>
</feature>
<feature type="compositionally biased region" description="Polar residues" evidence="1">
    <location>
        <begin position="690"/>
        <end position="708"/>
    </location>
</feature>
<feature type="compositionally biased region" description="Basic and acidic residues" evidence="1">
    <location>
        <begin position="137"/>
        <end position="147"/>
    </location>
</feature>
<feature type="compositionally biased region" description="Polar residues" evidence="1">
    <location>
        <begin position="230"/>
        <end position="243"/>
    </location>
</feature>
<feature type="compositionally biased region" description="Basic and acidic residues" evidence="1">
    <location>
        <begin position="509"/>
        <end position="519"/>
    </location>
</feature>
<feature type="region of interest" description="Disordered" evidence="1">
    <location>
        <begin position="1"/>
        <end position="294"/>
    </location>
</feature>
<evidence type="ECO:0000313" key="2">
    <source>
        <dbReference type="EMBL" id="ROT64426.1"/>
    </source>
</evidence>
<feature type="region of interest" description="Disordered" evidence="1">
    <location>
        <begin position="312"/>
        <end position="652"/>
    </location>
</feature>
<evidence type="ECO:0000313" key="3">
    <source>
        <dbReference type="Proteomes" id="UP000283509"/>
    </source>
</evidence>
<feature type="compositionally biased region" description="Basic residues" evidence="1">
    <location>
        <begin position="496"/>
        <end position="508"/>
    </location>
</feature>
<reference evidence="2 3" key="1">
    <citation type="submission" date="2018-04" db="EMBL/GenBank/DDBJ databases">
        <authorList>
            <person name="Zhang X."/>
            <person name="Yuan J."/>
            <person name="Li F."/>
            <person name="Xiang J."/>
        </authorList>
    </citation>
    <scope>NUCLEOTIDE SEQUENCE [LARGE SCALE GENOMIC DNA]</scope>
    <source>
        <tissue evidence="2">Muscle</tissue>
    </source>
</reference>
<reference evidence="2 3" key="2">
    <citation type="submission" date="2019-01" db="EMBL/GenBank/DDBJ databases">
        <title>The decoding of complex shrimp genome reveals the adaptation for benthos swimmer, frequently molting mechanism and breeding impact on genome.</title>
        <authorList>
            <person name="Sun Y."/>
            <person name="Gao Y."/>
            <person name="Yu Y."/>
        </authorList>
    </citation>
    <scope>NUCLEOTIDE SEQUENCE [LARGE SCALE GENOMIC DNA]</scope>
    <source>
        <tissue evidence="2">Muscle</tissue>
    </source>
</reference>
<proteinExistence type="predicted"/>
<comment type="caution">
    <text evidence="2">The sequence shown here is derived from an EMBL/GenBank/DDBJ whole genome shotgun (WGS) entry which is preliminary data.</text>
</comment>